<comment type="catalytic activity">
    <reaction evidence="12 13">
        <text>(S)-2,3,4,5-tetrahydrodipicolinate + NAD(+) + H2O = (2S,4S)-4-hydroxy-2,3,4,5-tetrahydrodipicolinate + NADH + H(+)</text>
        <dbReference type="Rhea" id="RHEA:35323"/>
        <dbReference type="ChEBI" id="CHEBI:15377"/>
        <dbReference type="ChEBI" id="CHEBI:15378"/>
        <dbReference type="ChEBI" id="CHEBI:16845"/>
        <dbReference type="ChEBI" id="CHEBI:57540"/>
        <dbReference type="ChEBI" id="CHEBI:57945"/>
        <dbReference type="ChEBI" id="CHEBI:67139"/>
        <dbReference type="EC" id="1.17.1.8"/>
    </reaction>
</comment>
<dbReference type="GO" id="GO:0016726">
    <property type="term" value="F:oxidoreductase activity, acting on CH or CH2 groups, NAD or NADP as acceptor"/>
    <property type="evidence" value="ECO:0007669"/>
    <property type="project" value="UniProtKB-UniRule"/>
</dbReference>
<dbReference type="Pfam" id="PF01113">
    <property type="entry name" value="DapB_N"/>
    <property type="match status" value="1"/>
</dbReference>
<proteinExistence type="inferred from homology"/>
<reference evidence="16 17" key="1">
    <citation type="journal article" date="2017" name="Int. J. Syst. Evol. Microbiol.">
        <title>Oleiagrimonas citrea sp. nov., a marine bacterium isolated from tidal flat sediment and emended description of the genus Oleiagrimonas Fang et al. 2015 and Oleiagrimonas soli.</title>
        <authorList>
            <person name="Yang S.H."/>
            <person name="Seo H.S."/>
            <person name="Seong C.N."/>
            <person name="Kwon K.K."/>
        </authorList>
    </citation>
    <scope>NUCLEOTIDE SEQUENCE [LARGE SCALE GENOMIC DNA]</scope>
    <source>
        <strain evidence="16 17">MEBiC09124</strain>
    </source>
</reference>
<name>A0A846ZNW8_9GAMM</name>
<dbReference type="GO" id="GO:0050661">
    <property type="term" value="F:NADP binding"/>
    <property type="evidence" value="ECO:0007669"/>
    <property type="project" value="UniProtKB-UniRule"/>
</dbReference>
<dbReference type="CDD" id="cd02274">
    <property type="entry name" value="DHDPR_N"/>
    <property type="match status" value="1"/>
</dbReference>
<evidence type="ECO:0000256" key="3">
    <source>
        <dbReference type="ARBA" id="ARBA00022605"/>
    </source>
</evidence>
<keyword evidence="7 13" id="KW-0520">NAD</keyword>
<keyword evidence="2 13" id="KW-0963">Cytoplasm</keyword>
<evidence type="ECO:0000256" key="5">
    <source>
        <dbReference type="ARBA" id="ARBA00022915"/>
    </source>
</evidence>
<keyword evidence="5 13" id="KW-0220">Diaminopimelate biosynthesis</keyword>
<feature type="domain" description="Dihydrodipicolinate reductase C-terminal" evidence="15">
    <location>
        <begin position="128"/>
        <end position="263"/>
    </location>
</feature>
<keyword evidence="8 13" id="KW-0457">Lysine biosynthesis</keyword>
<dbReference type="InterPro" id="IPR022663">
    <property type="entry name" value="DapB_C"/>
</dbReference>
<feature type="binding site" evidence="13">
    <location>
        <begin position="164"/>
        <end position="165"/>
    </location>
    <ligand>
        <name>(S)-2,3,4,5-tetrahydrodipicolinate</name>
        <dbReference type="ChEBI" id="CHEBI:16845"/>
    </ligand>
</feature>
<feature type="binding site" evidence="13">
    <location>
        <begin position="122"/>
        <end position="125"/>
    </location>
    <ligand>
        <name>NAD(+)</name>
        <dbReference type="ChEBI" id="CHEBI:57540"/>
    </ligand>
</feature>
<keyword evidence="17" id="KW-1185">Reference proteome</keyword>
<comment type="caution">
    <text evidence="13">Was originally thought to be a dihydrodipicolinate reductase (DHDPR), catalyzing the conversion of dihydrodipicolinate to tetrahydrodipicolinate. However, it was shown in E.coli that the substrate of the enzymatic reaction is not dihydrodipicolinate (DHDP) but in fact (2S,4S)-4-hydroxy-2,3,4,5-tetrahydrodipicolinic acid (HTPA), the product released by the DapA-catalyzed reaction.</text>
</comment>
<comment type="pathway">
    <text evidence="9 13">Amino-acid biosynthesis; L-lysine biosynthesis via DAP pathway; (S)-tetrahydrodipicolinate from L-aspartate: step 4/4.</text>
</comment>
<dbReference type="FunFam" id="3.30.360.10:FF:000004">
    <property type="entry name" value="4-hydroxy-tetrahydrodipicolinate reductase"/>
    <property type="match status" value="1"/>
</dbReference>
<feature type="binding site" evidence="13">
    <location>
        <position position="155"/>
    </location>
    <ligand>
        <name>(S)-2,3,4,5-tetrahydrodipicolinate</name>
        <dbReference type="ChEBI" id="CHEBI:16845"/>
    </ligand>
</feature>
<evidence type="ECO:0000256" key="11">
    <source>
        <dbReference type="ARBA" id="ARBA00049080"/>
    </source>
</evidence>
<dbReference type="UniPathway" id="UPA00034">
    <property type="reaction ID" value="UER00018"/>
</dbReference>
<evidence type="ECO:0000256" key="1">
    <source>
        <dbReference type="ARBA" id="ARBA00006642"/>
    </source>
</evidence>
<dbReference type="InterPro" id="IPR022664">
    <property type="entry name" value="DapB_N_CS"/>
</dbReference>
<organism evidence="16 17">
    <name type="scientific">Oleiagrimonas citrea</name>
    <dbReference type="NCBI Taxonomy" id="1665687"/>
    <lineage>
        <taxon>Bacteria</taxon>
        <taxon>Pseudomonadati</taxon>
        <taxon>Pseudomonadota</taxon>
        <taxon>Gammaproteobacteria</taxon>
        <taxon>Lysobacterales</taxon>
        <taxon>Rhodanobacteraceae</taxon>
        <taxon>Oleiagrimonas</taxon>
    </lineage>
</organism>
<dbReference type="NCBIfam" id="TIGR00036">
    <property type="entry name" value="dapB"/>
    <property type="match status" value="1"/>
</dbReference>
<evidence type="ECO:0000256" key="9">
    <source>
        <dbReference type="ARBA" id="ARBA00037922"/>
    </source>
</evidence>
<feature type="binding site" evidence="13">
    <location>
        <begin position="98"/>
        <end position="100"/>
    </location>
    <ligand>
        <name>NAD(+)</name>
        <dbReference type="ChEBI" id="CHEBI:57540"/>
    </ligand>
</feature>
<evidence type="ECO:0000313" key="16">
    <source>
        <dbReference type="EMBL" id="NKZ39260.1"/>
    </source>
</evidence>
<dbReference type="GO" id="GO:0005829">
    <property type="term" value="C:cytosol"/>
    <property type="evidence" value="ECO:0007669"/>
    <property type="project" value="TreeGrafter"/>
</dbReference>
<dbReference type="GO" id="GO:0051287">
    <property type="term" value="F:NAD binding"/>
    <property type="evidence" value="ECO:0007669"/>
    <property type="project" value="UniProtKB-UniRule"/>
</dbReference>
<dbReference type="Proteomes" id="UP000541636">
    <property type="component" value="Unassembled WGS sequence"/>
</dbReference>
<evidence type="ECO:0000256" key="7">
    <source>
        <dbReference type="ARBA" id="ARBA00023027"/>
    </source>
</evidence>
<keyword evidence="6 13" id="KW-0560">Oxidoreductase</keyword>
<dbReference type="SUPFAM" id="SSF51735">
    <property type="entry name" value="NAD(P)-binding Rossmann-fold domains"/>
    <property type="match status" value="1"/>
</dbReference>
<accession>A0A846ZNW8</accession>
<dbReference type="RefSeq" id="WP_168609299.1">
    <property type="nucleotide sequence ID" value="NZ_JAAZQD010000003.1"/>
</dbReference>
<dbReference type="PROSITE" id="PS01298">
    <property type="entry name" value="DAPB"/>
    <property type="match status" value="1"/>
</dbReference>
<gene>
    <name evidence="13" type="primary">dapB</name>
    <name evidence="16" type="ORF">HF690_09905</name>
</gene>
<dbReference type="Gene3D" id="3.40.50.720">
    <property type="entry name" value="NAD(P)-binding Rossmann-like Domain"/>
    <property type="match status" value="1"/>
</dbReference>
<dbReference type="InterPro" id="IPR023940">
    <property type="entry name" value="DHDPR_bac"/>
</dbReference>
<dbReference type="GO" id="GO:0019877">
    <property type="term" value="P:diaminopimelate biosynthetic process"/>
    <property type="evidence" value="ECO:0007669"/>
    <property type="project" value="UniProtKB-UniRule"/>
</dbReference>
<dbReference type="GO" id="GO:0009089">
    <property type="term" value="P:lysine biosynthetic process via diaminopimelate"/>
    <property type="evidence" value="ECO:0007669"/>
    <property type="project" value="UniProtKB-UniRule"/>
</dbReference>
<dbReference type="HAMAP" id="MF_00102">
    <property type="entry name" value="DapB"/>
    <property type="match status" value="1"/>
</dbReference>
<evidence type="ECO:0000256" key="10">
    <source>
        <dbReference type="ARBA" id="ARBA00038983"/>
    </source>
</evidence>
<evidence type="ECO:0000256" key="13">
    <source>
        <dbReference type="HAMAP-Rule" id="MF_00102"/>
    </source>
</evidence>
<feature type="active site" description="Proton donor/acceptor" evidence="13">
    <location>
        <position position="154"/>
    </location>
</feature>
<feature type="domain" description="Dihydrodipicolinate reductase N-terminal" evidence="14">
    <location>
        <begin position="6"/>
        <end position="125"/>
    </location>
</feature>
<dbReference type="PIRSF" id="PIRSF000161">
    <property type="entry name" value="DHPR"/>
    <property type="match status" value="1"/>
</dbReference>
<dbReference type="InterPro" id="IPR036291">
    <property type="entry name" value="NAD(P)-bd_dom_sf"/>
</dbReference>
<comment type="subunit">
    <text evidence="13">Homotetramer.</text>
</comment>
<comment type="subcellular location">
    <subcellularLocation>
        <location evidence="13">Cytoplasm</location>
    </subcellularLocation>
</comment>
<protein>
    <recommendedName>
        <fullName evidence="10 13">4-hydroxy-tetrahydrodipicolinate reductase</fullName>
        <shortName evidence="13">HTPA reductase</shortName>
        <ecNumber evidence="10 13">1.17.1.8</ecNumber>
    </recommendedName>
</protein>
<feature type="active site" description="Proton donor" evidence="13">
    <location>
        <position position="158"/>
    </location>
</feature>
<evidence type="ECO:0000259" key="15">
    <source>
        <dbReference type="Pfam" id="PF05173"/>
    </source>
</evidence>
<dbReference type="EMBL" id="JAAZQD010000003">
    <property type="protein sequence ID" value="NKZ39260.1"/>
    <property type="molecule type" value="Genomic_DNA"/>
</dbReference>
<feature type="binding site" evidence="13">
    <location>
        <begin position="11"/>
        <end position="16"/>
    </location>
    <ligand>
        <name>NAD(+)</name>
        <dbReference type="ChEBI" id="CHEBI:57540"/>
    </ligand>
</feature>
<dbReference type="GO" id="GO:0008839">
    <property type="term" value="F:4-hydroxy-tetrahydrodipicolinate reductase"/>
    <property type="evidence" value="ECO:0007669"/>
    <property type="project" value="UniProtKB-UniRule"/>
</dbReference>
<sequence length="270" mass="28576">MNQALRIAISGASGRMGRALIARSRSDRRVRVQRAVIDARSELVGHPLQQPATPESLRYSNGWEGAGALDAVIDFSTPVGLGNALDYCLAEGVPLVVGTTGYDAALRDRLTHAAEHIAILQAANFSLGVAVLQRLLRDAARALPEWDLEIIEAHHGRKEDAPSGTAIALGETAAKARGTTLDEQAVYAREGHPGPRKSGEIGFSVIRGGDIVGEHIAMLAGNGERLELAHRATDRGIFARGALEAAVWLPGQPAGHYGIADMLEGRLQGV</sequence>
<comment type="caution">
    <text evidence="16">The sequence shown here is derived from an EMBL/GenBank/DDBJ whole genome shotgun (WGS) entry which is preliminary data.</text>
</comment>
<dbReference type="AlphaFoldDB" id="A0A846ZNW8"/>
<dbReference type="PANTHER" id="PTHR20836">
    <property type="entry name" value="DIHYDRODIPICOLINATE REDUCTASE"/>
    <property type="match status" value="1"/>
</dbReference>
<comment type="similarity">
    <text evidence="1 13">Belongs to the DapB family.</text>
</comment>
<dbReference type="PANTHER" id="PTHR20836:SF0">
    <property type="entry name" value="4-HYDROXY-TETRAHYDRODIPICOLINATE REDUCTASE 1, CHLOROPLASTIC-RELATED"/>
    <property type="match status" value="1"/>
</dbReference>
<dbReference type="Pfam" id="PF05173">
    <property type="entry name" value="DapB_C"/>
    <property type="match status" value="1"/>
</dbReference>
<keyword evidence="4 13" id="KW-0521">NADP</keyword>
<evidence type="ECO:0000259" key="14">
    <source>
        <dbReference type="Pfam" id="PF01113"/>
    </source>
</evidence>
<dbReference type="EC" id="1.17.1.8" evidence="10 13"/>
<evidence type="ECO:0000256" key="4">
    <source>
        <dbReference type="ARBA" id="ARBA00022857"/>
    </source>
</evidence>
<comment type="catalytic activity">
    <reaction evidence="11 13">
        <text>(S)-2,3,4,5-tetrahydrodipicolinate + NADP(+) + H2O = (2S,4S)-4-hydroxy-2,3,4,5-tetrahydrodipicolinate + NADPH + H(+)</text>
        <dbReference type="Rhea" id="RHEA:35331"/>
        <dbReference type="ChEBI" id="CHEBI:15377"/>
        <dbReference type="ChEBI" id="CHEBI:15378"/>
        <dbReference type="ChEBI" id="CHEBI:16845"/>
        <dbReference type="ChEBI" id="CHEBI:57783"/>
        <dbReference type="ChEBI" id="CHEBI:58349"/>
        <dbReference type="ChEBI" id="CHEBI:67139"/>
        <dbReference type="EC" id="1.17.1.8"/>
    </reaction>
</comment>
<feature type="binding site" evidence="13">
    <location>
        <position position="40"/>
    </location>
    <ligand>
        <name>NADP(+)</name>
        <dbReference type="ChEBI" id="CHEBI:58349"/>
    </ligand>
</feature>
<evidence type="ECO:0000256" key="12">
    <source>
        <dbReference type="ARBA" id="ARBA00049396"/>
    </source>
</evidence>
<dbReference type="InterPro" id="IPR000846">
    <property type="entry name" value="DapB_N"/>
</dbReference>
<dbReference type="Gene3D" id="3.30.360.10">
    <property type="entry name" value="Dihydrodipicolinate Reductase, domain 2"/>
    <property type="match status" value="1"/>
</dbReference>
<comment type="function">
    <text evidence="13">Catalyzes the conversion of 4-hydroxy-tetrahydrodipicolinate (HTPA) to tetrahydrodipicolinate.</text>
</comment>
<evidence type="ECO:0000313" key="17">
    <source>
        <dbReference type="Proteomes" id="UP000541636"/>
    </source>
</evidence>
<comment type="caution">
    <text evidence="13">Lacks conserved residue(s) required for the propagation of feature annotation.</text>
</comment>
<dbReference type="SUPFAM" id="SSF55347">
    <property type="entry name" value="Glyceraldehyde-3-phosphate dehydrogenase-like, C-terminal domain"/>
    <property type="match status" value="1"/>
</dbReference>
<evidence type="ECO:0000256" key="2">
    <source>
        <dbReference type="ARBA" id="ARBA00022490"/>
    </source>
</evidence>
<keyword evidence="3 13" id="KW-0028">Amino-acid biosynthesis</keyword>
<evidence type="ECO:0000256" key="8">
    <source>
        <dbReference type="ARBA" id="ARBA00023154"/>
    </source>
</evidence>
<evidence type="ECO:0000256" key="6">
    <source>
        <dbReference type="ARBA" id="ARBA00023002"/>
    </source>
</evidence>